<sequence length="246" mass="27209">MNALECPQNAPQFIFSLQNDPKRQHQASTLFLQSFLSRSCRIHGAKRPQESTFLLQLNKTPWHALKSALVVIFSLVTITAFEKENCGYHGKPDAGAIGSTTRLYDDSPRKALLQFENLELSTESSKPRSTVSGVLNFGDETKKVEALSFEGPPEKKIQTPKSLGRSSYAAYTSSNGRLRTSSWIDVSGLQELPLRGSWGWWVLVGDDQGDAEFTSFAASMTLGAHSNDWQSRPPVRVSTLDGEKRG</sequence>
<accession>A0AAW0EJS8</accession>
<dbReference type="EMBL" id="JAWWNJ010000001">
    <property type="protein sequence ID" value="KAK7064493.1"/>
    <property type="molecule type" value="Genomic_DNA"/>
</dbReference>
<evidence type="ECO:0000313" key="2">
    <source>
        <dbReference type="EMBL" id="KAK7064493.1"/>
    </source>
</evidence>
<dbReference type="AlphaFoldDB" id="A0AAW0EJS8"/>
<evidence type="ECO:0000313" key="3">
    <source>
        <dbReference type="Proteomes" id="UP001362999"/>
    </source>
</evidence>
<feature type="region of interest" description="Disordered" evidence="1">
    <location>
        <begin position="225"/>
        <end position="246"/>
    </location>
</feature>
<comment type="caution">
    <text evidence="2">The sequence shown here is derived from an EMBL/GenBank/DDBJ whole genome shotgun (WGS) entry which is preliminary data.</text>
</comment>
<protein>
    <submittedName>
        <fullName evidence="2">Uncharacterized protein</fullName>
    </submittedName>
</protein>
<proteinExistence type="predicted"/>
<organism evidence="2 3">
    <name type="scientific">Favolaschia claudopus</name>
    <dbReference type="NCBI Taxonomy" id="2862362"/>
    <lineage>
        <taxon>Eukaryota</taxon>
        <taxon>Fungi</taxon>
        <taxon>Dikarya</taxon>
        <taxon>Basidiomycota</taxon>
        <taxon>Agaricomycotina</taxon>
        <taxon>Agaricomycetes</taxon>
        <taxon>Agaricomycetidae</taxon>
        <taxon>Agaricales</taxon>
        <taxon>Marasmiineae</taxon>
        <taxon>Mycenaceae</taxon>
        <taxon>Favolaschia</taxon>
    </lineage>
</organism>
<gene>
    <name evidence="2" type="ORF">R3P38DRAFT_2757176</name>
</gene>
<reference evidence="2 3" key="1">
    <citation type="journal article" date="2024" name="J Genomics">
        <title>Draft genome sequencing and assembly of Favolaschia claudopus CIRM-BRFM 2984 isolated from oak limbs.</title>
        <authorList>
            <person name="Navarro D."/>
            <person name="Drula E."/>
            <person name="Chaduli D."/>
            <person name="Cazenave R."/>
            <person name="Ahrendt S."/>
            <person name="Wang J."/>
            <person name="Lipzen A."/>
            <person name="Daum C."/>
            <person name="Barry K."/>
            <person name="Grigoriev I.V."/>
            <person name="Favel A."/>
            <person name="Rosso M.N."/>
            <person name="Martin F."/>
        </authorList>
    </citation>
    <scope>NUCLEOTIDE SEQUENCE [LARGE SCALE GENOMIC DNA]</scope>
    <source>
        <strain evidence="2 3">CIRM-BRFM 2984</strain>
    </source>
</reference>
<name>A0AAW0EJS8_9AGAR</name>
<evidence type="ECO:0000256" key="1">
    <source>
        <dbReference type="SAM" id="MobiDB-lite"/>
    </source>
</evidence>
<dbReference type="Proteomes" id="UP001362999">
    <property type="component" value="Unassembled WGS sequence"/>
</dbReference>
<keyword evidence="3" id="KW-1185">Reference proteome</keyword>